<dbReference type="OrthoDB" id="9775724at2"/>
<dbReference type="InterPro" id="IPR032807">
    <property type="entry name" value="GNVR"/>
</dbReference>
<keyword evidence="5 7" id="KW-0472">Membrane</keyword>
<dbReference type="AlphaFoldDB" id="A0A250KRR1"/>
<evidence type="ECO:0000259" key="9">
    <source>
        <dbReference type="Pfam" id="PF13807"/>
    </source>
</evidence>
<organism evidence="10 11">
    <name type="scientific">Methylocaldum marinum</name>
    <dbReference type="NCBI Taxonomy" id="1432792"/>
    <lineage>
        <taxon>Bacteria</taxon>
        <taxon>Pseudomonadati</taxon>
        <taxon>Pseudomonadota</taxon>
        <taxon>Gammaproteobacteria</taxon>
        <taxon>Methylococcales</taxon>
        <taxon>Methylococcaceae</taxon>
        <taxon>Methylocaldum</taxon>
    </lineage>
</organism>
<reference evidence="10 11" key="1">
    <citation type="submission" date="2016-12" db="EMBL/GenBank/DDBJ databases">
        <title>Genome sequencing of Methylocaldum marinum.</title>
        <authorList>
            <person name="Takeuchi M."/>
            <person name="Kamagata Y."/>
            <person name="Hiraoka S."/>
            <person name="Oshima K."/>
            <person name="Hattori M."/>
            <person name="Iwasaki W."/>
        </authorList>
    </citation>
    <scope>NUCLEOTIDE SEQUENCE [LARGE SCALE GENOMIC DNA]</scope>
    <source>
        <strain evidence="10 11">S8</strain>
    </source>
</reference>
<keyword evidence="2" id="KW-1003">Cell membrane</keyword>
<evidence type="ECO:0000256" key="5">
    <source>
        <dbReference type="ARBA" id="ARBA00023136"/>
    </source>
</evidence>
<feature type="domain" description="Tyrosine-protein kinase G-rich" evidence="9">
    <location>
        <begin position="346"/>
        <end position="423"/>
    </location>
</feature>
<dbReference type="InterPro" id="IPR050445">
    <property type="entry name" value="Bact_polysacc_biosynth/exp"/>
</dbReference>
<evidence type="ECO:0000313" key="11">
    <source>
        <dbReference type="Proteomes" id="UP000266313"/>
    </source>
</evidence>
<evidence type="ECO:0000313" key="10">
    <source>
        <dbReference type="EMBL" id="BBA34252.1"/>
    </source>
</evidence>
<dbReference type="EMBL" id="AP017928">
    <property type="protein sequence ID" value="BBA34252.1"/>
    <property type="molecule type" value="Genomic_DNA"/>
</dbReference>
<gene>
    <name evidence="10" type="ORF">sS8_2300</name>
</gene>
<feature type="coiled-coil region" evidence="6">
    <location>
        <begin position="173"/>
        <end position="223"/>
    </location>
</feature>
<keyword evidence="3 7" id="KW-0812">Transmembrane</keyword>
<evidence type="ECO:0000256" key="4">
    <source>
        <dbReference type="ARBA" id="ARBA00022989"/>
    </source>
</evidence>
<dbReference type="Pfam" id="PF13807">
    <property type="entry name" value="GNVR"/>
    <property type="match status" value="1"/>
</dbReference>
<name>A0A250KRR1_9GAMM</name>
<dbReference type="NCBIfam" id="TIGR03017">
    <property type="entry name" value="EpsF"/>
    <property type="match status" value="1"/>
</dbReference>
<dbReference type="KEGG" id="mmai:sS8_2300"/>
<evidence type="ECO:0000259" key="8">
    <source>
        <dbReference type="Pfam" id="PF02706"/>
    </source>
</evidence>
<feature type="domain" description="Polysaccharide chain length determinant N-terminal" evidence="8">
    <location>
        <begin position="2"/>
        <end position="88"/>
    </location>
</feature>
<evidence type="ECO:0000256" key="3">
    <source>
        <dbReference type="ARBA" id="ARBA00022692"/>
    </source>
</evidence>
<evidence type="ECO:0000256" key="6">
    <source>
        <dbReference type="SAM" id="Coils"/>
    </source>
</evidence>
<keyword evidence="4 7" id="KW-1133">Transmembrane helix</keyword>
<keyword evidence="11" id="KW-1185">Reference proteome</keyword>
<keyword evidence="6" id="KW-0175">Coiled coil</keyword>
<dbReference type="Pfam" id="PF02706">
    <property type="entry name" value="Wzz"/>
    <property type="match status" value="1"/>
</dbReference>
<protein>
    <submittedName>
        <fullName evidence="10">Chain length determinant protein EpsF</fullName>
    </submittedName>
</protein>
<dbReference type="GO" id="GO:0005886">
    <property type="term" value="C:plasma membrane"/>
    <property type="evidence" value="ECO:0007669"/>
    <property type="project" value="UniProtKB-SubCell"/>
</dbReference>
<evidence type="ECO:0000256" key="1">
    <source>
        <dbReference type="ARBA" id="ARBA00004651"/>
    </source>
</evidence>
<dbReference type="Proteomes" id="UP000266313">
    <property type="component" value="Chromosome"/>
</dbReference>
<evidence type="ECO:0000256" key="2">
    <source>
        <dbReference type="ARBA" id="ARBA00022475"/>
    </source>
</evidence>
<feature type="transmembrane region" description="Helical" evidence="7">
    <location>
        <begin position="402"/>
        <end position="424"/>
    </location>
</feature>
<dbReference type="InterPro" id="IPR003856">
    <property type="entry name" value="LPS_length_determ_N"/>
</dbReference>
<dbReference type="InterPro" id="IPR017468">
    <property type="entry name" value="Chain_len_reg_EpsF"/>
</dbReference>
<sequence>MNLHQFLQILRARRRVLVLTPAAAVLLALAISLMLPKAYTAVTSLVIDYKGVDPITGATMPAQLMSGYMATQVDIVGSHNVALKVVDRLKLAEQPEWQERFEKEGRDAADIRDWLANQLLKKLEIQPARESSIIHVKYSDADPALSAVLSNAFAENYIATNLELRTEPASQYAAWYERQIKDLRENLEQAQARLSEYQQEKGIVALDQHLDVENSRLEELSKQVVVAQAHTYDLISRRNHLEAAGNAALPETLPDVLSSSVIQDLKAKLALAETRLAELGEKYAFNHPIYQQAVAEAGSLRGKFAAEMKTILRSLNTGLEIARAREAELRTALAEQKTRVLELNKQRDELSVLTQEVEHARISYTAALQRFNQTRLESEANQTNVAILNPAKPPMRPSRPKVLLNVAIAGFLGVVLAVSLALLLELLDRRVRSPEDLSTALGVPVIGVLTDAKLRRPKWRLAFSRTPA</sequence>
<comment type="subcellular location">
    <subcellularLocation>
        <location evidence="1">Cell membrane</location>
        <topology evidence="1">Multi-pass membrane protein</topology>
    </subcellularLocation>
</comment>
<dbReference type="RefSeq" id="WP_119632732.1">
    <property type="nucleotide sequence ID" value="NZ_AP017928.1"/>
</dbReference>
<feature type="coiled-coil region" evidence="6">
    <location>
        <begin position="319"/>
        <end position="363"/>
    </location>
</feature>
<dbReference type="GO" id="GO:0004713">
    <property type="term" value="F:protein tyrosine kinase activity"/>
    <property type="evidence" value="ECO:0007669"/>
    <property type="project" value="TreeGrafter"/>
</dbReference>
<dbReference type="PANTHER" id="PTHR32309">
    <property type="entry name" value="TYROSINE-PROTEIN KINASE"/>
    <property type="match status" value="1"/>
</dbReference>
<dbReference type="PANTHER" id="PTHR32309:SF13">
    <property type="entry name" value="FERRIC ENTEROBACTIN TRANSPORT PROTEIN FEPE"/>
    <property type="match status" value="1"/>
</dbReference>
<accession>A0A250KRR1</accession>
<proteinExistence type="predicted"/>
<evidence type="ECO:0000256" key="7">
    <source>
        <dbReference type="SAM" id="Phobius"/>
    </source>
</evidence>